<evidence type="ECO:0000313" key="1">
    <source>
        <dbReference type="EMBL" id="CAG8838834.1"/>
    </source>
</evidence>
<organism evidence="1 2">
    <name type="scientific">Cetraspora pellucida</name>
    <dbReference type="NCBI Taxonomy" id="1433469"/>
    <lineage>
        <taxon>Eukaryota</taxon>
        <taxon>Fungi</taxon>
        <taxon>Fungi incertae sedis</taxon>
        <taxon>Mucoromycota</taxon>
        <taxon>Glomeromycotina</taxon>
        <taxon>Glomeromycetes</taxon>
        <taxon>Diversisporales</taxon>
        <taxon>Gigasporaceae</taxon>
        <taxon>Cetraspora</taxon>
    </lineage>
</organism>
<reference evidence="1" key="1">
    <citation type="submission" date="2021-06" db="EMBL/GenBank/DDBJ databases">
        <authorList>
            <person name="Kallberg Y."/>
            <person name="Tangrot J."/>
            <person name="Rosling A."/>
        </authorList>
    </citation>
    <scope>NUCLEOTIDE SEQUENCE</scope>
    <source>
        <strain evidence="1">FL966</strain>
    </source>
</reference>
<dbReference type="AlphaFoldDB" id="A0A9N9KLR3"/>
<feature type="non-terminal residue" evidence="1">
    <location>
        <position position="60"/>
    </location>
</feature>
<evidence type="ECO:0000313" key="2">
    <source>
        <dbReference type="Proteomes" id="UP000789759"/>
    </source>
</evidence>
<sequence length="60" mass="6677">INSLKDPDNQNKLLEVLTKTILVKIIIINLTLEVEIIAETEVGHKTETIIDLTGPLLENV</sequence>
<protein>
    <submittedName>
        <fullName evidence="1">16232_t:CDS:1</fullName>
    </submittedName>
</protein>
<gene>
    <name evidence="1" type="ORF">CPELLU_LOCUS21758</name>
</gene>
<proteinExistence type="predicted"/>
<keyword evidence="2" id="KW-1185">Reference proteome</keyword>
<dbReference type="EMBL" id="CAJVQA010085436">
    <property type="protein sequence ID" value="CAG8838834.1"/>
    <property type="molecule type" value="Genomic_DNA"/>
</dbReference>
<feature type="non-terminal residue" evidence="1">
    <location>
        <position position="1"/>
    </location>
</feature>
<accession>A0A9N9KLR3</accession>
<name>A0A9N9KLR3_9GLOM</name>
<dbReference type="Proteomes" id="UP000789759">
    <property type="component" value="Unassembled WGS sequence"/>
</dbReference>
<comment type="caution">
    <text evidence="1">The sequence shown here is derived from an EMBL/GenBank/DDBJ whole genome shotgun (WGS) entry which is preliminary data.</text>
</comment>